<dbReference type="eggNOG" id="COG2841">
    <property type="taxonomic scope" value="Bacteria"/>
</dbReference>
<reference evidence="1 2" key="1">
    <citation type="journal article" date="2014" name="Antonie Van Leeuwenhoek">
        <title>Hyphomonas beringensis sp. nov. and Hyphomonas chukchiensis sp. nov., isolated from surface seawater of the Bering Sea and Chukchi Sea.</title>
        <authorList>
            <person name="Li C."/>
            <person name="Lai Q."/>
            <person name="Li G."/>
            <person name="Dong C."/>
            <person name="Wang J."/>
            <person name="Liao Y."/>
            <person name="Shao Z."/>
        </authorList>
    </citation>
    <scope>NUCLEOTIDE SEQUENCE [LARGE SCALE GENOMIC DNA]</scope>
    <source>
        <strain evidence="1 2">MHS-3</strain>
    </source>
</reference>
<dbReference type="InterPro" id="IPR038444">
    <property type="entry name" value="DUF465_sf"/>
</dbReference>
<dbReference type="STRING" id="1280949.HAD_05685"/>
<dbReference type="Pfam" id="PF04325">
    <property type="entry name" value="DUF465"/>
    <property type="match status" value="1"/>
</dbReference>
<accession>A0A069E4Z0</accession>
<keyword evidence="2" id="KW-1185">Reference proteome</keyword>
<evidence type="ECO:0000313" key="2">
    <source>
        <dbReference type="Proteomes" id="UP000027446"/>
    </source>
</evidence>
<gene>
    <name evidence="1" type="ORF">HAD_05685</name>
</gene>
<dbReference type="OrthoDB" id="1263265at2"/>
<evidence type="ECO:0008006" key="3">
    <source>
        <dbReference type="Google" id="ProtNLM"/>
    </source>
</evidence>
<evidence type="ECO:0000313" key="1">
    <source>
        <dbReference type="EMBL" id="KCZ85148.1"/>
    </source>
</evidence>
<proteinExistence type="predicted"/>
<dbReference type="InterPro" id="IPR007420">
    <property type="entry name" value="DUF465"/>
</dbReference>
<dbReference type="RefSeq" id="WP_035569915.1">
    <property type="nucleotide sequence ID" value="NZ_ARYH01000001.1"/>
</dbReference>
<sequence length="78" mass="9179">MSHTPHELTEEFPDLADKIHALKTSDAHFAKLADEYHELNRQIHRIETDVEPASDEHQTELRKQRMALKDELYNMLKA</sequence>
<dbReference type="PATRIC" id="fig|1280949.3.peg.1157"/>
<organism evidence="1 2">
    <name type="scientific">Hyphomonas adhaerens MHS-3</name>
    <dbReference type="NCBI Taxonomy" id="1280949"/>
    <lineage>
        <taxon>Bacteria</taxon>
        <taxon>Pseudomonadati</taxon>
        <taxon>Pseudomonadota</taxon>
        <taxon>Alphaproteobacteria</taxon>
        <taxon>Hyphomonadales</taxon>
        <taxon>Hyphomonadaceae</taxon>
        <taxon>Hyphomonas</taxon>
    </lineage>
</organism>
<dbReference type="Proteomes" id="UP000027446">
    <property type="component" value="Unassembled WGS sequence"/>
</dbReference>
<dbReference type="EMBL" id="ARYH01000001">
    <property type="protein sequence ID" value="KCZ85148.1"/>
    <property type="molecule type" value="Genomic_DNA"/>
</dbReference>
<comment type="caution">
    <text evidence="1">The sequence shown here is derived from an EMBL/GenBank/DDBJ whole genome shotgun (WGS) entry which is preliminary data.</text>
</comment>
<dbReference type="Gene3D" id="6.10.280.50">
    <property type="match status" value="1"/>
</dbReference>
<name>A0A069E4Z0_9PROT</name>
<protein>
    <recommendedName>
        <fullName evidence="3">DUF465 domain-containing protein</fullName>
    </recommendedName>
</protein>
<dbReference type="AlphaFoldDB" id="A0A069E4Z0"/>